<keyword evidence="1" id="KW-1133">Transmembrane helix</keyword>
<proteinExistence type="predicted"/>
<evidence type="ECO:0000256" key="1">
    <source>
        <dbReference type="SAM" id="Phobius"/>
    </source>
</evidence>
<evidence type="ECO:0000313" key="3">
    <source>
        <dbReference type="Proteomes" id="UP001597045"/>
    </source>
</evidence>
<reference evidence="3" key="1">
    <citation type="journal article" date="2019" name="Int. J. Syst. Evol. Microbiol.">
        <title>The Global Catalogue of Microorganisms (GCM) 10K type strain sequencing project: providing services to taxonomists for standard genome sequencing and annotation.</title>
        <authorList>
            <consortium name="The Broad Institute Genomics Platform"/>
            <consortium name="The Broad Institute Genome Sequencing Center for Infectious Disease"/>
            <person name="Wu L."/>
            <person name="Ma J."/>
        </authorList>
    </citation>
    <scope>NUCLEOTIDE SEQUENCE [LARGE SCALE GENOMIC DNA]</scope>
    <source>
        <strain evidence="3">JCM 31486</strain>
    </source>
</reference>
<accession>A0ABW3MCG4</accession>
<gene>
    <name evidence="2" type="ORF">ACFQ1S_21880</name>
</gene>
<keyword evidence="1" id="KW-0812">Transmembrane</keyword>
<dbReference type="EMBL" id="JBHTIS010001349">
    <property type="protein sequence ID" value="MFD1047996.1"/>
    <property type="molecule type" value="Genomic_DNA"/>
</dbReference>
<organism evidence="2 3">
    <name type="scientific">Kibdelosporangium lantanae</name>
    <dbReference type="NCBI Taxonomy" id="1497396"/>
    <lineage>
        <taxon>Bacteria</taxon>
        <taxon>Bacillati</taxon>
        <taxon>Actinomycetota</taxon>
        <taxon>Actinomycetes</taxon>
        <taxon>Pseudonocardiales</taxon>
        <taxon>Pseudonocardiaceae</taxon>
        <taxon>Kibdelosporangium</taxon>
    </lineage>
</organism>
<keyword evidence="1" id="KW-0472">Membrane</keyword>
<dbReference type="Proteomes" id="UP001597045">
    <property type="component" value="Unassembled WGS sequence"/>
</dbReference>
<keyword evidence="3" id="KW-1185">Reference proteome</keyword>
<feature type="transmembrane region" description="Helical" evidence="1">
    <location>
        <begin position="6"/>
        <end position="27"/>
    </location>
</feature>
<sequence length="181" mass="18821">MDRPRILIAAGAAVLLIVGVIIVSLVYGSREREQASQQPPPTPTRTGPLALVQVPAPQAASADCATLLGKLPTTLSSGDTVLKKATLADPAPPATAAWTDEKTDPVVLRCGLDKPAELTPTTDKLRSVSGVAWLPEDGPDATTWYLADRNVYVAVTIPSTAGTGVIQGLSEVVSSTLPKKF</sequence>
<dbReference type="InterPro" id="IPR021903">
    <property type="entry name" value="DUF3515"/>
</dbReference>
<comment type="caution">
    <text evidence="2">The sequence shown here is derived from an EMBL/GenBank/DDBJ whole genome shotgun (WGS) entry which is preliminary data.</text>
</comment>
<evidence type="ECO:0000313" key="2">
    <source>
        <dbReference type="EMBL" id="MFD1047996.1"/>
    </source>
</evidence>
<dbReference type="Pfam" id="PF12028">
    <property type="entry name" value="DUF3515"/>
    <property type="match status" value="1"/>
</dbReference>
<protein>
    <submittedName>
        <fullName evidence="2">DUF3515 domain-containing protein</fullName>
    </submittedName>
</protein>
<name>A0ABW3MCG4_9PSEU</name>